<dbReference type="EMBL" id="BAEQ01000066">
    <property type="protein sequence ID" value="GAC30705.1"/>
    <property type="molecule type" value="Genomic_DNA"/>
</dbReference>
<sequence length="41" mass="4611">MISKALAEIIAVFFMIDKTKMRPQVNLITIFRVGDVIKGMA</sequence>
<organism evidence="1 2">
    <name type="scientific">Brumicola pallidula DSM 14239 = ACAM 615</name>
    <dbReference type="NCBI Taxonomy" id="1121922"/>
    <lineage>
        <taxon>Bacteria</taxon>
        <taxon>Pseudomonadati</taxon>
        <taxon>Pseudomonadota</taxon>
        <taxon>Gammaproteobacteria</taxon>
        <taxon>Alteromonadales</taxon>
        <taxon>Alteromonadaceae</taxon>
        <taxon>Brumicola</taxon>
    </lineage>
</organism>
<protein>
    <submittedName>
        <fullName evidence="1">Uncharacterized protein</fullName>
    </submittedName>
</protein>
<reference evidence="2" key="1">
    <citation type="journal article" date="2014" name="Environ. Microbiol.">
        <title>Comparative genomics of the marine bacterial genus Glaciecola reveals the high degree of genomic diversity and genomic characteristic for cold adaptation.</title>
        <authorList>
            <person name="Qin Q.L."/>
            <person name="Xie B.B."/>
            <person name="Yu Y."/>
            <person name="Shu Y.L."/>
            <person name="Rong J.C."/>
            <person name="Zhang Y.J."/>
            <person name="Zhao D.L."/>
            <person name="Chen X.L."/>
            <person name="Zhang X.Y."/>
            <person name="Chen B."/>
            <person name="Zhou B.C."/>
            <person name="Zhang Y.Z."/>
        </authorList>
    </citation>
    <scope>NUCLEOTIDE SEQUENCE [LARGE SCALE GENOMIC DNA]</scope>
    <source>
        <strain evidence="2">ACAM 615</strain>
    </source>
</reference>
<proteinExistence type="predicted"/>
<evidence type="ECO:0000313" key="1">
    <source>
        <dbReference type="EMBL" id="GAC30705.1"/>
    </source>
</evidence>
<evidence type="ECO:0000313" key="2">
    <source>
        <dbReference type="Proteomes" id="UP000006251"/>
    </source>
</evidence>
<dbReference type="Proteomes" id="UP000006251">
    <property type="component" value="Unassembled WGS sequence"/>
</dbReference>
<comment type="caution">
    <text evidence="1">The sequence shown here is derived from an EMBL/GenBank/DDBJ whole genome shotgun (WGS) entry which is preliminary data.</text>
</comment>
<gene>
    <name evidence="1" type="ORF">GPAL_3865</name>
</gene>
<accession>K7A5F2</accession>
<keyword evidence="2" id="KW-1185">Reference proteome</keyword>
<dbReference type="AlphaFoldDB" id="K7A5F2"/>
<name>K7A5F2_9ALTE</name>